<evidence type="ECO:0000256" key="4">
    <source>
        <dbReference type="ARBA" id="ARBA00023002"/>
    </source>
</evidence>
<dbReference type="InterPro" id="IPR023753">
    <property type="entry name" value="FAD/NAD-binding_dom"/>
</dbReference>
<organism evidence="9 10">
    <name type="scientific">Prauserella muralis</name>
    <dbReference type="NCBI Taxonomy" id="588067"/>
    <lineage>
        <taxon>Bacteria</taxon>
        <taxon>Bacillati</taxon>
        <taxon>Actinomycetota</taxon>
        <taxon>Actinomycetes</taxon>
        <taxon>Pseudonocardiales</taxon>
        <taxon>Pseudonocardiaceae</taxon>
        <taxon>Prauserella</taxon>
    </lineage>
</organism>
<comment type="caution">
    <text evidence="6">Lacks conserved residue(s) required for the propagation of feature annotation.</text>
</comment>
<comment type="similarity">
    <text evidence="6">Belongs to the ferredoxin--NADP reductase type 2 family.</text>
</comment>
<comment type="subunit">
    <text evidence="6">Homodimer.</text>
</comment>
<dbReference type="Pfam" id="PF07992">
    <property type="entry name" value="Pyr_redox_2"/>
    <property type="match status" value="1"/>
</dbReference>
<dbReference type="EC" id="1.18.1.2" evidence="6"/>
<dbReference type="PRINTS" id="PR00469">
    <property type="entry name" value="PNDRDTASEII"/>
</dbReference>
<keyword evidence="4 6" id="KW-0560">Oxidoreductase</keyword>
<evidence type="ECO:0000256" key="1">
    <source>
        <dbReference type="ARBA" id="ARBA00022630"/>
    </source>
</evidence>
<dbReference type="RefSeq" id="WP_110341453.1">
    <property type="nucleotide sequence ID" value="NZ_MASW01000014.1"/>
</dbReference>
<dbReference type="InterPro" id="IPR022890">
    <property type="entry name" value="Fd--NADP_Rdtase_type_2"/>
</dbReference>
<evidence type="ECO:0000256" key="3">
    <source>
        <dbReference type="ARBA" id="ARBA00022857"/>
    </source>
</evidence>
<protein>
    <recommendedName>
        <fullName evidence="6">Ferredoxin--NADP reductase</fullName>
        <shortName evidence="6">FNR</shortName>
        <shortName evidence="6">Fd-NADP(+) reductase</shortName>
        <ecNumber evidence="6">1.18.1.2</ecNumber>
    </recommendedName>
</protein>
<keyword evidence="10" id="KW-1185">Reference proteome</keyword>
<proteinExistence type="inferred from homology"/>
<keyword evidence="3 6" id="KW-0521">NADP</keyword>
<evidence type="ECO:0000256" key="5">
    <source>
        <dbReference type="ARBA" id="ARBA00048132"/>
    </source>
</evidence>
<evidence type="ECO:0000313" key="10">
    <source>
        <dbReference type="Proteomes" id="UP000249915"/>
    </source>
</evidence>
<dbReference type="GO" id="GO:0050661">
    <property type="term" value="F:NADP binding"/>
    <property type="evidence" value="ECO:0007669"/>
    <property type="project" value="UniProtKB-UniRule"/>
</dbReference>
<gene>
    <name evidence="9" type="ORF">BAY60_34420</name>
</gene>
<comment type="catalytic activity">
    <reaction evidence="5">
        <text>[thioredoxin]-dithiol + NADP(+) = [thioredoxin]-disulfide + NADPH + H(+)</text>
        <dbReference type="Rhea" id="RHEA:20345"/>
        <dbReference type="Rhea" id="RHEA-COMP:10698"/>
        <dbReference type="Rhea" id="RHEA-COMP:10700"/>
        <dbReference type="ChEBI" id="CHEBI:15378"/>
        <dbReference type="ChEBI" id="CHEBI:29950"/>
        <dbReference type="ChEBI" id="CHEBI:50058"/>
        <dbReference type="ChEBI" id="CHEBI:57783"/>
        <dbReference type="ChEBI" id="CHEBI:58349"/>
        <dbReference type="EC" id="1.8.1.9"/>
    </reaction>
</comment>
<dbReference type="Proteomes" id="UP000249915">
    <property type="component" value="Unassembled WGS sequence"/>
</dbReference>
<dbReference type="GO" id="GO:0004791">
    <property type="term" value="F:thioredoxin-disulfide reductase (NADPH) activity"/>
    <property type="evidence" value="ECO:0007669"/>
    <property type="project" value="UniProtKB-EC"/>
</dbReference>
<feature type="binding site" evidence="6">
    <location>
        <position position="55"/>
    </location>
    <ligand>
        <name>FAD</name>
        <dbReference type="ChEBI" id="CHEBI:57692"/>
    </ligand>
</feature>
<evidence type="ECO:0000259" key="8">
    <source>
        <dbReference type="Pfam" id="PF07992"/>
    </source>
</evidence>
<dbReference type="GO" id="GO:0004324">
    <property type="term" value="F:ferredoxin-NADP+ reductase activity"/>
    <property type="evidence" value="ECO:0007669"/>
    <property type="project" value="UniProtKB-UniRule"/>
</dbReference>
<evidence type="ECO:0000256" key="6">
    <source>
        <dbReference type="HAMAP-Rule" id="MF_01685"/>
    </source>
</evidence>
<feature type="binding site" evidence="6">
    <location>
        <position position="95"/>
    </location>
    <ligand>
        <name>FAD</name>
        <dbReference type="ChEBI" id="CHEBI:57692"/>
    </ligand>
</feature>
<feature type="binding site" evidence="6">
    <location>
        <position position="42"/>
    </location>
    <ligand>
        <name>FAD</name>
        <dbReference type="ChEBI" id="CHEBI:57692"/>
    </ligand>
</feature>
<dbReference type="InterPro" id="IPR036188">
    <property type="entry name" value="FAD/NAD-bd_sf"/>
</dbReference>
<comment type="cofactor">
    <cofactor evidence="6">
        <name>FAD</name>
        <dbReference type="ChEBI" id="CHEBI:57692"/>
    </cofactor>
    <text evidence="6">Binds 1 FAD per subunit.</text>
</comment>
<comment type="catalytic activity">
    <reaction evidence="6">
        <text>2 reduced [2Fe-2S]-[ferredoxin] + NADP(+) + H(+) = 2 oxidized [2Fe-2S]-[ferredoxin] + NADPH</text>
        <dbReference type="Rhea" id="RHEA:20125"/>
        <dbReference type="Rhea" id="RHEA-COMP:10000"/>
        <dbReference type="Rhea" id="RHEA-COMP:10001"/>
        <dbReference type="ChEBI" id="CHEBI:15378"/>
        <dbReference type="ChEBI" id="CHEBI:33737"/>
        <dbReference type="ChEBI" id="CHEBI:33738"/>
        <dbReference type="ChEBI" id="CHEBI:57783"/>
        <dbReference type="ChEBI" id="CHEBI:58349"/>
        <dbReference type="EC" id="1.18.1.2"/>
    </reaction>
</comment>
<evidence type="ECO:0000256" key="2">
    <source>
        <dbReference type="ARBA" id="ARBA00022827"/>
    </source>
</evidence>
<sequence>MGTTTAPAGEVTVDVLFVGAGPVGLFGAYYAGFRGLTTALVDPLPEAGGQVQAIYPEKNIYDIAGLPAVQGQQLIRNLLEQAKPFGPRFLLSQQASDIREVADGWRVTTSSGVVVNTRAVIVTSGVGSVTPRPLPAGEELLGRGLCYFVPQLEVFDGKDVVVVGGGDSALDWALAAVPRARSVTLVHRRKQFRAHEHSVAQVKDSPCHLVLDATVTAVRGNDSVESVDVTVRGEDGARELKAQVVVAALGFLMDLGPIAGWGLEMEGRAIRVDTRMRTNLPRVYAAGDAATFPGKVKLIAVGFGEVALAVNNAAVELNPDATLAPGHSSDLVPASEPLAPEGNSAQPRSKEVAGWRS</sequence>
<dbReference type="OrthoDB" id="9806179at2"/>
<name>A0A2V4AGP8_9PSEU</name>
<feature type="domain" description="FAD/NAD(P)-binding" evidence="8">
    <location>
        <begin position="14"/>
        <end position="298"/>
    </location>
</feature>
<dbReference type="AlphaFoldDB" id="A0A2V4AGP8"/>
<accession>A0A2V4AGP8</accession>
<feature type="binding site" evidence="6">
    <location>
        <position position="288"/>
    </location>
    <ligand>
        <name>FAD</name>
        <dbReference type="ChEBI" id="CHEBI:57692"/>
    </ligand>
</feature>
<dbReference type="InterPro" id="IPR050097">
    <property type="entry name" value="Ferredoxin-NADP_redctase_2"/>
</dbReference>
<dbReference type="Gene3D" id="3.50.50.60">
    <property type="entry name" value="FAD/NAD(P)-binding domain"/>
    <property type="match status" value="2"/>
</dbReference>
<evidence type="ECO:0000256" key="7">
    <source>
        <dbReference type="SAM" id="MobiDB-lite"/>
    </source>
</evidence>
<reference evidence="9 10" key="1">
    <citation type="submission" date="2016-07" db="EMBL/GenBank/DDBJ databases">
        <title>Draft genome sequence of Prauserella muralis DSM 45305, isolated from a mould-covered wall in an indoor environment.</title>
        <authorList>
            <person name="Ruckert C."/>
            <person name="Albersmeier A."/>
            <person name="Jiang C.-L."/>
            <person name="Jiang Y."/>
            <person name="Kalinowski J."/>
            <person name="Schneider O."/>
            <person name="Winkler A."/>
            <person name="Zotchev S.B."/>
        </authorList>
    </citation>
    <scope>NUCLEOTIDE SEQUENCE [LARGE SCALE GENOMIC DNA]</scope>
    <source>
        <strain evidence="9 10">DSM 45305</strain>
    </source>
</reference>
<feature type="binding site" evidence="6">
    <location>
        <position position="329"/>
    </location>
    <ligand>
        <name>FAD</name>
        <dbReference type="ChEBI" id="CHEBI:57692"/>
    </ligand>
</feature>
<feature type="compositionally biased region" description="Basic and acidic residues" evidence="7">
    <location>
        <begin position="348"/>
        <end position="357"/>
    </location>
</feature>
<dbReference type="SUPFAM" id="SSF51905">
    <property type="entry name" value="FAD/NAD(P)-binding domain"/>
    <property type="match status" value="1"/>
</dbReference>
<dbReference type="EMBL" id="MASW01000014">
    <property type="protein sequence ID" value="PXY17389.1"/>
    <property type="molecule type" value="Genomic_DNA"/>
</dbReference>
<dbReference type="GO" id="GO:0050660">
    <property type="term" value="F:flavin adenine dinucleotide binding"/>
    <property type="evidence" value="ECO:0007669"/>
    <property type="project" value="UniProtKB-UniRule"/>
</dbReference>
<feature type="region of interest" description="Disordered" evidence="7">
    <location>
        <begin position="326"/>
        <end position="357"/>
    </location>
</feature>
<dbReference type="PRINTS" id="PR00368">
    <property type="entry name" value="FADPNR"/>
</dbReference>
<evidence type="ECO:0000313" key="9">
    <source>
        <dbReference type="EMBL" id="PXY17389.1"/>
    </source>
</evidence>
<dbReference type="PANTHER" id="PTHR48105">
    <property type="entry name" value="THIOREDOXIN REDUCTASE 1-RELATED-RELATED"/>
    <property type="match status" value="1"/>
</dbReference>
<keyword evidence="1 6" id="KW-0285">Flavoprotein</keyword>
<dbReference type="HAMAP" id="MF_01685">
    <property type="entry name" value="FENR2"/>
    <property type="match status" value="1"/>
</dbReference>
<feature type="binding site" evidence="6">
    <location>
        <position position="50"/>
    </location>
    <ligand>
        <name>FAD</name>
        <dbReference type="ChEBI" id="CHEBI:57692"/>
    </ligand>
</feature>
<comment type="caution">
    <text evidence="9">The sequence shown here is derived from an EMBL/GenBank/DDBJ whole genome shotgun (WGS) entry which is preliminary data.</text>
</comment>
<keyword evidence="2 6" id="KW-0274">FAD</keyword>